<dbReference type="Pfam" id="PF17645">
    <property type="entry name" value="Amdase"/>
    <property type="match status" value="1"/>
</dbReference>
<evidence type="ECO:0000313" key="3">
    <source>
        <dbReference type="Proteomes" id="UP001217417"/>
    </source>
</evidence>
<organism evidence="2 3">
    <name type="scientific">Lipomyces tetrasporus</name>
    <dbReference type="NCBI Taxonomy" id="54092"/>
    <lineage>
        <taxon>Eukaryota</taxon>
        <taxon>Fungi</taxon>
        <taxon>Dikarya</taxon>
        <taxon>Ascomycota</taxon>
        <taxon>Saccharomycotina</taxon>
        <taxon>Lipomycetes</taxon>
        <taxon>Lipomycetales</taxon>
        <taxon>Lipomycetaceae</taxon>
        <taxon>Lipomyces</taxon>
    </lineage>
</organism>
<dbReference type="InterPro" id="IPR053714">
    <property type="entry name" value="Iso_Racemase_Enz_sf"/>
</dbReference>
<gene>
    <name evidence="2" type="ORF">POJ06DRAFT_152012</name>
</gene>
<dbReference type="InterPro" id="IPR026286">
    <property type="entry name" value="MaiA/AMDase"/>
</dbReference>
<dbReference type="EMBL" id="JARPMG010000009">
    <property type="protein sequence ID" value="KAJ8098469.1"/>
    <property type="molecule type" value="Genomic_DNA"/>
</dbReference>
<reference evidence="2" key="1">
    <citation type="submission" date="2023-03" db="EMBL/GenBank/DDBJ databases">
        <title>Near-Complete genome sequence of Lipomyces tetrasporous NRRL Y-64009, an oleaginous yeast capable of growing on lignocellulosic hydrolysates.</title>
        <authorList>
            <consortium name="Lawrence Berkeley National Laboratory"/>
            <person name="Jagtap S.S."/>
            <person name="Liu J.-J."/>
            <person name="Walukiewicz H.E."/>
            <person name="Pangilinan J."/>
            <person name="Lipzen A."/>
            <person name="Ahrendt S."/>
            <person name="Koriabine M."/>
            <person name="Cobaugh K."/>
            <person name="Salamov A."/>
            <person name="Yoshinaga Y."/>
            <person name="Ng V."/>
            <person name="Daum C."/>
            <person name="Grigoriev I.V."/>
            <person name="Slininger P.J."/>
            <person name="Dien B.S."/>
            <person name="Jin Y.-S."/>
            <person name="Rao C.V."/>
        </authorList>
    </citation>
    <scope>NUCLEOTIDE SEQUENCE</scope>
    <source>
        <strain evidence="2">NRRL Y-64009</strain>
    </source>
</reference>
<dbReference type="InterPro" id="IPR003018">
    <property type="entry name" value="GAF"/>
</dbReference>
<proteinExistence type="predicted"/>
<dbReference type="GeneID" id="80879850"/>
<protein>
    <recommendedName>
        <fullName evidence="1">GAF domain-containing protein</fullName>
    </recommendedName>
</protein>
<keyword evidence="3" id="KW-1185">Reference proteome</keyword>
<evidence type="ECO:0000259" key="1">
    <source>
        <dbReference type="Pfam" id="PF01590"/>
    </source>
</evidence>
<evidence type="ECO:0000313" key="2">
    <source>
        <dbReference type="EMBL" id="KAJ8098469.1"/>
    </source>
</evidence>
<dbReference type="RefSeq" id="XP_056041919.1">
    <property type="nucleotide sequence ID" value="XM_056184684.1"/>
</dbReference>
<dbReference type="SUPFAM" id="SSF55781">
    <property type="entry name" value="GAF domain-like"/>
    <property type="match status" value="1"/>
</dbReference>
<dbReference type="PANTHER" id="PTHR40267">
    <property type="entry name" value="BLR3294 PROTEIN"/>
    <property type="match status" value="1"/>
</dbReference>
<feature type="domain" description="GAF" evidence="1">
    <location>
        <begin position="262"/>
        <end position="388"/>
    </location>
</feature>
<dbReference type="Gene3D" id="3.40.50.12500">
    <property type="match status" value="1"/>
</dbReference>
<accession>A0AAD7VRA6</accession>
<dbReference type="Pfam" id="PF01590">
    <property type="entry name" value="GAF"/>
    <property type="match status" value="1"/>
</dbReference>
<dbReference type="PANTHER" id="PTHR40267:SF1">
    <property type="entry name" value="BLR3294 PROTEIN"/>
    <property type="match status" value="1"/>
</dbReference>
<dbReference type="Gene3D" id="3.30.450.40">
    <property type="match status" value="1"/>
</dbReference>
<comment type="caution">
    <text evidence="2">The sequence shown here is derived from an EMBL/GenBank/DDBJ whole genome shotgun (WGS) entry which is preliminary data.</text>
</comment>
<dbReference type="AlphaFoldDB" id="A0AAD7VRA6"/>
<sequence>MSPSMKSLNSLRDLKKVGFIVPSSNTGLEPLTVSIASQIVDRLSFHFARVVVQTLDTDEKSVGQFNTDKMVASAVLLSDADLDAILWNGTSGSWSGKGLQADVTLSAEMEQATGLPSSTSTLAQIEVLEQYGVKRFSMAGPYVDGPTQGLVNFYSGLGYEVVKTSQMNVRDNVAFANTPVSRIKELLREADSPEAECIVVACTNWPVALVIDEMEAELGKPIYDSICVTLWKALKMVDVKVPIHGWGRLLRDDPTLNKINLVLAKLLESCHASRTTFRLDLPERNCHVDTVCAEACAPGIRQLKLDSSLNQRALKTVQWLETSGRILVQGDCENAEVQPPKALMGVYGVKAQMLAPLFQGDNLIAWISVHYVPSKREWTETEIQALSSSMEEVKKLLIDDSWIS</sequence>
<name>A0AAD7VRA6_9ASCO</name>
<dbReference type="Proteomes" id="UP001217417">
    <property type="component" value="Unassembled WGS sequence"/>
</dbReference>
<dbReference type="InterPro" id="IPR029016">
    <property type="entry name" value="GAF-like_dom_sf"/>
</dbReference>